<dbReference type="NCBIfam" id="TIGR00099">
    <property type="entry name" value="Cof-subfamily"/>
    <property type="match status" value="1"/>
</dbReference>
<evidence type="ECO:0000313" key="2">
    <source>
        <dbReference type="Proteomes" id="UP000282311"/>
    </source>
</evidence>
<dbReference type="PANTHER" id="PTHR10000">
    <property type="entry name" value="PHOSPHOSERINE PHOSPHATASE"/>
    <property type="match status" value="1"/>
</dbReference>
<dbReference type="EMBL" id="RBAH01000006">
    <property type="protein sequence ID" value="RKN85050.1"/>
    <property type="molecule type" value="Genomic_DNA"/>
</dbReference>
<dbReference type="PANTHER" id="PTHR10000:SF8">
    <property type="entry name" value="HAD SUPERFAMILY HYDROLASE-LIKE, TYPE 3"/>
    <property type="match status" value="1"/>
</dbReference>
<dbReference type="NCBIfam" id="TIGR01484">
    <property type="entry name" value="HAD-SF-IIB"/>
    <property type="match status" value="1"/>
</dbReference>
<dbReference type="InterPro" id="IPR000150">
    <property type="entry name" value="Cof"/>
</dbReference>
<dbReference type="AlphaFoldDB" id="A0A3B0CJ64"/>
<dbReference type="Gene3D" id="3.40.50.1000">
    <property type="entry name" value="HAD superfamily/HAD-like"/>
    <property type="match status" value="1"/>
</dbReference>
<dbReference type="Proteomes" id="UP000282311">
    <property type="component" value="Unassembled WGS sequence"/>
</dbReference>
<sequence length="263" mass="29458">MKYRLIALDVDGTLLNDRYELTERTIRAVRDVADRGATIVLCTGRSPVNTLPILERLGLEGTIITHNGAATVRSQDRHIVHNYTFDIGELDAVFAYCRDNGLHYDVCTPFQLYVDEELSEEVAGMYDKYMLQPTRIAAMSELPERPVKFTVFGDKQAIDRAEHDWAELGLPLTVLRSGDYFIDLMHPDATKGSALRELALSLGIDRTEVAAIGNYYNDIEMIRYAGLGIAMDNSPEDVKRAADAVTVSNNEEGVYVALNRYVF</sequence>
<dbReference type="Gene3D" id="3.30.1240.10">
    <property type="match status" value="1"/>
</dbReference>
<dbReference type="GO" id="GO:0005829">
    <property type="term" value="C:cytosol"/>
    <property type="evidence" value="ECO:0007669"/>
    <property type="project" value="TreeGrafter"/>
</dbReference>
<organism evidence="1 2">
    <name type="scientific">Paenibacillus ginsengarvi</name>
    <dbReference type="NCBI Taxonomy" id="400777"/>
    <lineage>
        <taxon>Bacteria</taxon>
        <taxon>Bacillati</taxon>
        <taxon>Bacillota</taxon>
        <taxon>Bacilli</taxon>
        <taxon>Bacillales</taxon>
        <taxon>Paenibacillaceae</taxon>
        <taxon>Paenibacillus</taxon>
    </lineage>
</organism>
<reference evidence="1 2" key="1">
    <citation type="journal article" date="2007" name="Int. J. Syst. Evol. Microbiol.">
        <title>Paenibacillus ginsengarvi sp. nov., isolated from soil from ginseng cultivation.</title>
        <authorList>
            <person name="Yoon M.H."/>
            <person name="Ten L.N."/>
            <person name="Im W.T."/>
        </authorList>
    </citation>
    <scope>NUCLEOTIDE SEQUENCE [LARGE SCALE GENOMIC DNA]</scope>
    <source>
        <strain evidence="1 2">KCTC 13059</strain>
    </source>
</reference>
<dbReference type="PROSITE" id="PS01228">
    <property type="entry name" value="COF_1"/>
    <property type="match status" value="1"/>
</dbReference>
<dbReference type="InterPro" id="IPR036412">
    <property type="entry name" value="HAD-like_sf"/>
</dbReference>
<dbReference type="GO" id="GO:0016791">
    <property type="term" value="F:phosphatase activity"/>
    <property type="evidence" value="ECO:0007669"/>
    <property type="project" value="TreeGrafter"/>
</dbReference>
<dbReference type="SUPFAM" id="SSF56784">
    <property type="entry name" value="HAD-like"/>
    <property type="match status" value="1"/>
</dbReference>
<dbReference type="InterPro" id="IPR023214">
    <property type="entry name" value="HAD_sf"/>
</dbReference>
<dbReference type="SFLD" id="SFLDG01140">
    <property type="entry name" value="C2.B:_Phosphomannomutase_and_P"/>
    <property type="match status" value="1"/>
</dbReference>
<gene>
    <name evidence="1" type="ORF">D7M11_11065</name>
</gene>
<evidence type="ECO:0000313" key="1">
    <source>
        <dbReference type="EMBL" id="RKN85050.1"/>
    </source>
</evidence>
<dbReference type="CDD" id="cd07516">
    <property type="entry name" value="HAD_Pase"/>
    <property type="match status" value="1"/>
</dbReference>
<dbReference type="SFLD" id="SFLDS00003">
    <property type="entry name" value="Haloacid_Dehalogenase"/>
    <property type="match status" value="1"/>
</dbReference>
<accession>A0A3B0CJ64</accession>
<name>A0A3B0CJ64_9BACL</name>
<comment type="caution">
    <text evidence="1">The sequence shown here is derived from an EMBL/GenBank/DDBJ whole genome shotgun (WGS) entry which is preliminary data.</text>
</comment>
<dbReference type="Pfam" id="PF08282">
    <property type="entry name" value="Hydrolase_3"/>
    <property type="match status" value="1"/>
</dbReference>
<dbReference type="OrthoDB" id="9790031at2"/>
<dbReference type="GO" id="GO:0000287">
    <property type="term" value="F:magnesium ion binding"/>
    <property type="evidence" value="ECO:0007669"/>
    <property type="project" value="TreeGrafter"/>
</dbReference>
<dbReference type="InterPro" id="IPR006379">
    <property type="entry name" value="HAD-SF_hydro_IIB"/>
</dbReference>
<dbReference type="RefSeq" id="WP_120747255.1">
    <property type="nucleotide sequence ID" value="NZ_RBAH01000006.1"/>
</dbReference>
<proteinExistence type="predicted"/>
<keyword evidence="2" id="KW-1185">Reference proteome</keyword>
<protein>
    <submittedName>
        <fullName evidence="1">HAD family phosphatase</fullName>
    </submittedName>
</protein>